<proteinExistence type="predicted"/>
<name>A0AAV7SV83_PLEWA</name>
<accession>A0AAV7SV83</accession>
<dbReference type="AlphaFoldDB" id="A0AAV7SV83"/>
<evidence type="ECO:0000313" key="2">
    <source>
        <dbReference type="Proteomes" id="UP001066276"/>
    </source>
</evidence>
<sequence length="112" mass="12573">MLRSTKNFPHDESVHYAFISSSTEPPPKSADIRPNRRLLALVSRPPRHPPTFQLDVILPRAPHSTILLSKTTHQVPNTTLGHQCIMLDYVTCTIGSRTSCSFFKMPVPDHVS</sequence>
<dbReference type="EMBL" id="JANPWB010000008">
    <property type="protein sequence ID" value="KAJ1167901.1"/>
    <property type="molecule type" value="Genomic_DNA"/>
</dbReference>
<protein>
    <submittedName>
        <fullName evidence="1">Uncharacterized protein</fullName>
    </submittedName>
</protein>
<comment type="caution">
    <text evidence="1">The sequence shown here is derived from an EMBL/GenBank/DDBJ whole genome shotgun (WGS) entry which is preliminary data.</text>
</comment>
<keyword evidence="2" id="KW-1185">Reference proteome</keyword>
<evidence type="ECO:0000313" key="1">
    <source>
        <dbReference type="EMBL" id="KAJ1167901.1"/>
    </source>
</evidence>
<dbReference type="Proteomes" id="UP001066276">
    <property type="component" value="Chromosome 4_2"/>
</dbReference>
<organism evidence="1 2">
    <name type="scientific">Pleurodeles waltl</name>
    <name type="common">Iberian ribbed newt</name>
    <dbReference type="NCBI Taxonomy" id="8319"/>
    <lineage>
        <taxon>Eukaryota</taxon>
        <taxon>Metazoa</taxon>
        <taxon>Chordata</taxon>
        <taxon>Craniata</taxon>
        <taxon>Vertebrata</taxon>
        <taxon>Euteleostomi</taxon>
        <taxon>Amphibia</taxon>
        <taxon>Batrachia</taxon>
        <taxon>Caudata</taxon>
        <taxon>Salamandroidea</taxon>
        <taxon>Salamandridae</taxon>
        <taxon>Pleurodelinae</taxon>
        <taxon>Pleurodeles</taxon>
    </lineage>
</organism>
<gene>
    <name evidence="1" type="ORF">NDU88_008286</name>
</gene>
<reference evidence="1" key="1">
    <citation type="journal article" date="2022" name="bioRxiv">
        <title>Sequencing and chromosome-scale assembly of the giantPleurodeles waltlgenome.</title>
        <authorList>
            <person name="Brown T."/>
            <person name="Elewa A."/>
            <person name="Iarovenko S."/>
            <person name="Subramanian E."/>
            <person name="Araus A.J."/>
            <person name="Petzold A."/>
            <person name="Susuki M."/>
            <person name="Suzuki K.-i.T."/>
            <person name="Hayashi T."/>
            <person name="Toyoda A."/>
            <person name="Oliveira C."/>
            <person name="Osipova E."/>
            <person name="Leigh N.D."/>
            <person name="Simon A."/>
            <person name="Yun M.H."/>
        </authorList>
    </citation>
    <scope>NUCLEOTIDE SEQUENCE</scope>
    <source>
        <strain evidence="1">20211129_DDA</strain>
        <tissue evidence="1">Liver</tissue>
    </source>
</reference>